<gene>
    <name evidence="1" type="ORF">SVA_3131</name>
</gene>
<dbReference type="Gene3D" id="2.10.70.10">
    <property type="entry name" value="Complement Module, domain 1"/>
    <property type="match status" value="1"/>
</dbReference>
<name>A0A1B4V823_9GAMM</name>
<dbReference type="Pfam" id="PF10636">
    <property type="entry name" value="hemP"/>
    <property type="match status" value="1"/>
</dbReference>
<sequence length="54" mass="5798">MNPSPAGEAGSRARAPQKISSRALLAEADELVIEHNGREYHLRVTSNGKLILTA</sequence>
<proteinExistence type="predicted"/>
<dbReference type="EMBL" id="AP014936">
    <property type="protein sequence ID" value="BAU49679.1"/>
    <property type="molecule type" value="Genomic_DNA"/>
</dbReference>
<protein>
    <submittedName>
        <fullName evidence="1">Hemin transporter HemP</fullName>
    </submittedName>
</protein>
<evidence type="ECO:0000313" key="1">
    <source>
        <dbReference type="EMBL" id="BAU49679.1"/>
    </source>
</evidence>
<dbReference type="AlphaFoldDB" id="A0A1B4V823"/>
<dbReference type="InterPro" id="IPR019600">
    <property type="entry name" value="Hemin_uptake_protein_HemP"/>
</dbReference>
<reference evidence="1 2" key="1">
    <citation type="submission" date="2015-08" db="EMBL/GenBank/DDBJ databases">
        <title>Complete genome sequence of Sulfurifustis variabilis.</title>
        <authorList>
            <person name="Miura A."/>
            <person name="Kojima H."/>
            <person name="Fukui M."/>
        </authorList>
    </citation>
    <scope>NUCLEOTIDE SEQUENCE [LARGE SCALE GENOMIC DNA]</scope>
    <source>
        <strain evidence="2">skN76</strain>
    </source>
</reference>
<keyword evidence="2" id="KW-1185">Reference proteome</keyword>
<evidence type="ECO:0000313" key="2">
    <source>
        <dbReference type="Proteomes" id="UP000218899"/>
    </source>
</evidence>
<dbReference type="Proteomes" id="UP000218899">
    <property type="component" value="Chromosome"/>
</dbReference>
<accession>A0A1B4V823</accession>
<dbReference type="KEGG" id="sva:SVA_3131"/>
<organism evidence="1 2">
    <name type="scientific">Sulfurifustis variabilis</name>
    <dbReference type="NCBI Taxonomy" id="1675686"/>
    <lineage>
        <taxon>Bacteria</taxon>
        <taxon>Pseudomonadati</taxon>
        <taxon>Pseudomonadota</taxon>
        <taxon>Gammaproteobacteria</taxon>
        <taxon>Acidiferrobacterales</taxon>
        <taxon>Acidiferrobacteraceae</taxon>
        <taxon>Sulfurifustis</taxon>
    </lineage>
</organism>